<proteinExistence type="predicted"/>
<dbReference type="OrthoDB" id="2013972at2759"/>
<dbReference type="PANTHER" id="PTHR43036:SF1">
    <property type="entry name" value="S-ADENOSYL-L-METHIONINE-DEPENDENT METHYLTRANSFERASES SUPERFAMILY PROTEIN"/>
    <property type="match status" value="1"/>
</dbReference>
<reference evidence="2" key="1">
    <citation type="submission" date="2020-10" db="EMBL/GenBank/DDBJ databases">
        <title>Unveiling of a novel bifunctional photoreceptor, Dualchrome1, isolated from a cosmopolitan green alga.</title>
        <authorList>
            <person name="Suzuki S."/>
            <person name="Kawachi M."/>
        </authorList>
    </citation>
    <scope>NUCLEOTIDE SEQUENCE</scope>
    <source>
        <strain evidence="2">NIES 2893</strain>
    </source>
</reference>
<dbReference type="Pfam" id="PF08241">
    <property type="entry name" value="Methyltransf_11"/>
    <property type="match status" value="1"/>
</dbReference>
<accession>A0A830H9B7</accession>
<evidence type="ECO:0000313" key="2">
    <source>
        <dbReference type="EMBL" id="GHP02211.1"/>
    </source>
</evidence>
<evidence type="ECO:0000259" key="1">
    <source>
        <dbReference type="Pfam" id="PF08241"/>
    </source>
</evidence>
<name>A0A830H9B7_9CHLO</name>
<dbReference type="GO" id="GO:0008757">
    <property type="term" value="F:S-adenosylmethionine-dependent methyltransferase activity"/>
    <property type="evidence" value="ECO:0007669"/>
    <property type="project" value="InterPro"/>
</dbReference>
<evidence type="ECO:0000313" key="3">
    <source>
        <dbReference type="Proteomes" id="UP000660262"/>
    </source>
</evidence>
<dbReference type="CDD" id="cd02440">
    <property type="entry name" value="AdoMet_MTases"/>
    <property type="match status" value="1"/>
</dbReference>
<protein>
    <recommendedName>
        <fullName evidence="1">Methyltransferase type 11 domain-containing protein</fullName>
    </recommendedName>
</protein>
<feature type="domain" description="Methyltransferase type 11" evidence="1">
    <location>
        <begin position="155"/>
        <end position="217"/>
    </location>
</feature>
<keyword evidence="3" id="KW-1185">Reference proteome</keyword>
<comment type="caution">
    <text evidence="2">The sequence shown here is derived from an EMBL/GenBank/DDBJ whole genome shotgun (WGS) entry which is preliminary data.</text>
</comment>
<dbReference type="EMBL" id="BNJQ01000003">
    <property type="protein sequence ID" value="GHP02211.1"/>
    <property type="molecule type" value="Genomic_DNA"/>
</dbReference>
<dbReference type="Gene3D" id="3.40.50.150">
    <property type="entry name" value="Vaccinia Virus protein VP39"/>
    <property type="match status" value="1"/>
</dbReference>
<dbReference type="AlphaFoldDB" id="A0A830H9B7"/>
<dbReference type="Proteomes" id="UP000660262">
    <property type="component" value="Unassembled WGS sequence"/>
</dbReference>
<sequence length="287" mass="31375">MAARCVAARCVRPSAAASLANLPRRSALFAAAMGLGASRSPSPRALAAAAQAAEDDPVASILLDPKFPESWPYGADAFARYDEAPDGSFYTEPRFVTHIDDRAIEALSDYYAASFPPVAEKPALLDLCSSWISHYPKDYNPSNLDSVVGLGMNEDELQRNGALTSFVVKDLNEDPVLPFDDNSFDVVTNAVSVDYLTRPLEVFREMHRVLKPGGTAIMSFSNRCFPTKAIAVWTQTGDPDHIWIVGSYFHYAGGFEKPQAKEITKRAGMLQRGGDPMYVVFARKQLS</sequence>
<organism evidence="2 3">
    <name type="scientific">Pycnococcus provasolii</name>
    <dbReference type="NCBI Taxonomy" id="41880"/>
    <lineage>
        <taxon>Eukaryota</taxon>
        <taxon>Viridiplantae</taxon>
        <taxon>Chlorophyta</taxon>
        <taxon>Pseudoscourfieldiophyceae</taxon>
        <taxon>Pseudoscourfieldiales</taxon>
        <taxon>Pycnococcaceae</taxon>
        <taxon>Pycnococcus</taxon>
    </lineage>
</organism>
<dbReference type="InterPro" id="IPR029063">
    <property type="entry name" value="SAM-dependent_MTases_sf"/>
</dbReference>
<dbReference type="PANTHER" id="PTHR43036">
    <property type="entry name" value="OSJNBB0011N17.9 PROTEIN"/>
    <property type="match status" value="1"/>
</dbReference>
<dbReference type="InterPro" id="IPR013216">
    <property type="entry name" value="Methyltransf_11"/>
</dbReference>
<dbReference type="SUPFAM" id="SSF53335">
    <property type="entry name" value="S-adenosyl-L-methionine-dependent methyltransferases"/>
    <property type="match status" value="1"/>
</dbReference>
<gene>
    <name evidence="2" type="ORF">PPROV_000096800</name>
</gene>